<dbReference type="PANTHER" id="PTHR23133:SF2">
    <property type="entry name" value="IMIDAZOLEGLYCEROL-PHOSPHATE DEHYDRATASE"/>
    <property type="match status" value="1"/>
</dbReference>
<dbReference type="InterPro" id="IPR020568">
    <property type="entry name" value="Ribosomal_Su5_D2-typ_SF"/>
</dbReference>
<dbReference type="PROSITE" id="PS00955">
    <property type="entry name" value="IGP_DEHYDRATASE_2"/>
    <property type="match status" value="1"/>
</dbReference>
<evidence type="ECO:0000256" key="6">
    <source>
        <dbReference type="HAMAP-Rule" id="MF_00076"/>
    </source>
</evidence>
<organism evidence="8 9">
    <name type="scientific">Nostocoides jenkinsii Ben 74</name>
    <dbReference type="NCBI Taxonomy" id="1193518"/>
    <lineage>
        <taxon>Bacteria</taxon>
        <taxon>Bacillati</taxon>
        <taxon>Actinomycetota</taxon>
        <taxon>Actinomycetes</taxon>
        <taxon>Micrococcales</taxon>
        <taxon>Intrasporangiaceae</taxon>
        <taxon>Nostocoides</taxon>
    </lineage>
</organism>
<evidence type="ECO:0000256" key="2">
    <source>
        <dbReference type="ARBA" id="ARBA00016664"/>
    </source>
</evidence>
<dbReference type="GO" id="GO:0005737">
    <property type="term" value="C:cytoplasm"/>
    <property type="evidence" value="ECO:0007669"/>
    <property type="project" value="UniProtKB-SubCell"/>
</dbReference>
<dbReference type="EC" id="4.2.1.19" evidence="6 7"/>
<dbReference type="STRING" id="1193518.BN13_50017"/>
<comment type="caution">
    <text evidence="8">The sequence shown here is derived from an EMBL/GenBank/DDBJ whole genome shotgun (WGS) entry which is preliminary data.</text>
</comment>
<dbReference type="NCBIfam" id="NF002110">
    <property type="entry name" value="PRK00951.1-6"/>
    <property type="match status" value="1"/>
</dbReference>
<dbReference type="HAMAP" id="MF_00076">
    <property type="entry name" value="HisB"/>
    <property type="match status" value="1"/>
</dbReference>
<comment type="pathway">
    <text evidence="1 6 7">Amino-acid biosynthesis; L-histidine biosynthesis; L-histidine from 5-phospho-alpha-D-ribose 1-diphosphate: step 6/9.</text>
</comment>
<dbReference type="GO" id="GO:0000105">
    <property type="term" value="P:L-histidine biosynthetic process"/>
    <property type="evidence" value="ECO:0007669"/>
    <property type="project" value="UniProtKB-UniRule"/>
</dbReference>
<name>A0A077MFE9_9MICO</name>
<proteinExistence type="inferred from homology"/>
<keyword evidence="5 6" id="KW-0456">Lyase</keyword>
<dbReference type="FunFam" id="3.30.230.40:FF:000001">
    <property type="entry name" value="Imidazoleglycerol-phosphate dehydratase HisB"/>
    <property type="match status" value="1"/>
</dbReference>
<sequence length="419" mass="45097">MARTATRTRRTSESEVRVVVNLDGTGQSRIATGVGFYDHMLTALARHSLIDLEIEASGDLHIDAHHTVEDVAIVLGEALGEALGDKRGIARFGDATVPLDEALVQAVVDVAGRPYCVHEGEPDGQIYVLIGSQYLGSLTRHVFETIAFRAQIALHIRVLAGRDPHHLVEAQFKAFARALRAATAPDPAGERHTEHEGCALVRMPPSPTPTTRRPVGGLLLTHARPDRVTPWARRGLVSVHITPLGQWCAVTPANDRARAAAPYDDARMALAARPLHTSLRPSIGFFVTGRRGVVVVQPRGWRTVPRWVVWLPDGGPVRAPGLRPAEAEDLVEFTGAGRAALSQVVEALAATPVDALTWLAGVHEALRLPGRDLLVEADAAYGSLVEPDGESVARFDALMRDEAAHLAEVAHPSRRRGGS</sequence>
<dbReference type="SUPFAM" id="SSF54211">
    <property type="entry name" value="Ribosomal protein S5 domain 2-like"/>
    <property type="match status" value="2"/>
</dbReference>
<evidence type="ECO:0000256" key="4">
    <source>
        <dbReference type="ARBA" id="ARBA00023102"/>
    </source>
</evidence>
<comment type="subcellular location">
    <subcellularLocation>
        <location evidence="6 7">Cytoplasm</location>
    </subcellularLocation>
</comment>
<dbReference type="PANTHER" id="PTHR23133">
    <property type="entry name" value="IMIDAZOLEGLYCEROL-PHOSPHATE DEHYDRATASE HIS7"/>
    <property type="match status" value="1"/>
</dbReference>
<dbReference type="EMBL" id="CAJC01000161">
    <property type="protein sequence ID" value="CCI53848.1"/>
    <property type="molecule type" value="Genomic_DNA"/>
</dbReference>
<evidence type="ECO:0000313" key="8">
    <source>
        <dbReference type="EMBL" id="CCI53848.1"/>
    </source>
</evidence>
<evidence type="ECO:0000256" key="1">
    <source>
        <dbReference type="ARBA" id="ARBA00005047"/>
    </source>
</evidence>
<accession>A0A077MFE9</accession>
<keyword evidence="6" id="KW-0963">Cytoplasm</keyword>
<comment type="catalytic activity">
    <reaction evidence="6 7">
        <text>D-erythro-1-(imidazol-4-yl)glycerol 3-phosphate = 3-(imidazol-4-yl)-2-oxopropyl phosphate + H2O</text>
        <dbReference type="Rhea" id="RHEA:11040"/>
        <dbReference type="ChEBI" id="CHEBI:15377"/>
        <dbReference type="ChEBI" id="CHEBI:57766"/>
        <dbReference type="ChEBI" id="CHEBI:58278"/>
        <dbReference type="EC" id="4.2.1.19"/>
    </reaction>
</comment>
<comment type="similarity">
    <text evidence="6 7">Belongs to the imidazoleglycerol-phosphate dehydratase family.</text>
</comment>
<evidence type="ECO:0000313" key="9">
    <source>
        <dbReference type="Proteomes" id="UP000035720"/>
    </source>
</evidence>
<gene>
    <name evidence="6" type="primary">hisB</name>
    <name evidence="8" type="ORF">BN13_50017</name>
</gene>
<keyword evidence="3 6" id="KW-0028">Amino-acid biosynthesis</keyword>
<dbReference type="Proteomes" id="UP000035720">
    <property type="component" value="Unassembled WGS sequence"/>
</dbReference>
<keyword evidence="4 6" id="KW-0368">Histidine biosynthesis</keyword>
<dbReference type="NCBIfam" id="NF002114">
    <property type="entry name" value="PRK00951.2-4"/>
    <property type="match status" value="1"/>
</dbReference>
<dbReference type="Gene3D" id="3.30.230.40">
    <property type="entry name" value="Imidazole glycerol phosphate dehydratase, domain 1"/>
    <property type="match status" value="2"/>
</dbReference>
<dbReference type="UniPathway" id="UPA00031">
    <property type="reaction ID" value="UER00011"/>
</dbReference>
<dbReference type="Pfam" id="PF00475">
    <property type="entry name" value="IGPD"/>
    <property type="match status" value="1"/>
</dbReference>
<dbReference type="AlphaFoldDB" id="A0A077MFE9"/>
<evidence type="ECO:0000256" key="5">
    <source>
        <dbReference type="ARBA" id="ARBA00023239"/>
    </source>
</evidence>
<dbReference type="InterPro" id="IPR020565">
    <property type="entry name" value="ImidazoleglycerP_deHydtase_CS"/>
</dbReference>
<dbReference type="FunFam" id="3.30.230.40:FF:000003">
    <property type="entry name" value="Imidazoleglycerol-phosphate dehydratase HisB"/>
    <property type="match status" value="1"/>
</dbReference>
<reference evidence="8 9" key="1">
    <citation type="journal article" date="2013" name="ISME J.">
        <title>A metabolic model for members of the genus Tetrasphaera involved in enhanced biological phosphorus removal.</title>
        <authorList>
            <person name="Kristiansen R."/>
            <person name="Nguyen H.T.T."/>
            <person name="Saunders A.M."/>
            <person name="Nielsen J.L."/>
            <person name="Wimmer R."/>
            <person name="Le V.Q."/>
            <person name="McIlroy S.J."/>
            <person name="Petrovski S."/>
            <person name="Seviour R.J."/>
            <person name="Calteau A."/>
            <person name="Nielsen K.L."/>
            <person name="Nielsen P.H."/>
        </authorList>
    </citation>
    <scope>NUCLEOTIDE SEQUENCE [LARGE SCALE GENOMIC DNA]</scope>
    <source>
        <strain evidence="8 9">Ben 74</strain>
    </source>
</reference>
<dbReference type="InterPro" id="IPR000807">
    <property type="entry name" value="ImidazoleglycerolP_deHydtase"/>
</dbReference>
<dbReference type="PROSITE" id="PS00954">
    <property type="entry name" value="IGP_DEHYDRATASE_1"/>
    <property type="match status" value="1"/>
</dbReference>
<evidence type="ECO:0000256" key="3">
    <source>
        <dbReference type="ARBA" id="ARBA00022605"/>
    </source>
</evidence>
<keyword evidence="9" id="KW-1185">Reference proteome</keyword>
<protein>
    <recommendedName>
        <fullName evidence="2 6">Imidazoleglycerol-phosphate dehydratase</fullName>
        <shortName evidence="6">IGPD</shortName>
        <ecNumber evidence="6 7">4.2.1.19</ecNumber>
    </recommendedName>
</protein>
<dbReference type="CDD" id="cd07914">
    <property type="entry name" value="IGPD"/>
    <property type="match status" value="1"/>
</dbReference>
<dbReference type="InterPro" id="IPR038494">
    <property type="entry name" value="IGPD_sf"/>
</dbReference>
<evidence type="ECO:0000256" key="7">
    <source>
        <dbReference type="RuleBase" id="RU000599"/>
    </source>
</evidence>
<dbReference type="GO" id="GO:0004424">
    <property type="term" value="F:imidazoleglycerol-phosphate dehydratase activity"/>
    <property type="evidence" value="ECO:0007669"/>
    <property type="project" value="UniProtKB-UniRule"/>
</dbReference>